<dbReference type="EMBL" id="JAPWDS010000006">
    <property type="protein sequence ID" value="KAJ5494066.1"/>
    <property type="molecule type" value="Genomic_DNA"/>
</dbReference>
<comment type="caution">
    <text evidence="3">The sequence shown here is derived from an EMBL/GenBank/DDBJ whole genome shotgun (WGS) entry which is preliminary data.</text>
</comment>
<organism evidence="3 4">
    <name type="scientific">Penicillium fimorum</name>
    <dbReference type="NCBI Taxonomy" id="1882269"/>
    <lineage>
        <taxon>Eukaryota</taxon>
        <taxon>Fungi</taxon>
        <taxon>Dikarya</taxon>
        <taxon>Ascomycota</taxon>
        <taxon>Pezizomycotina</taxon>
        <taxon>Eurotiomycetes</taxon>
        <taxon>Eurotiomycetidae</taxon>
        <taxon>Eurotiales</taxon>
        <taxon>Aspergillaceae</taxon>
        <taxon>Penicillium</taxon>
    </lineage>
</organism>
<evidence type="ECO:0000313" key="3">
    <source>
        <dbReference type="EMBL" id="KAJ5494066.1"/>
    </source>
</evidence>
<dbReference type="PANTHER" id="PTHR10887:SF445">
    <property type="entry name" value="NFX1-TYPE ZINC FINGER-CONTAINING PROTEIN 1"/>
    <property type="match status" value="1"/>
</dbReference>
<evidence type="ECO:0000313" key="4">
    <source>
        <dbReference type="Proteomes" id="UP001149954"/>
    </source>
</evidence>
<evidence type="ECO:0000259" key="2">
    <source>
        <dbReference type="Pfam" id="PF13087"/>
    </source>
</evidence>
<protein>
    <recommendedName>
        <fullName evidence="2">DNA2/NAM7 helicase-like C-terminal domain-containing protein</fullName>
    </recommendedName>
</protein>
<accession>A0A9X0C154</accession>
<dbReference type="InterPro" id="IPR047187">
    <property type="entry name" value="SF1_C_Upf1"/>
</dbReference>
<dbReference type="CDD" id="cd18808">
    <property type="entry name" value="SF1_C_Upf1"/>
    <property type="match status" value="1"/>
</dbReference>
<reference evidence="3" key="2">
    <citation type="journal article" date="2023" name="IMA Fungus">
        <title>Comparative genomic study of the Penicillium genus elucidates a diverse pangenome and 15 lateral gene transfer events.</title>
        <authorList>
            <person name="Petersen C."/>
            <person name="Sorensen T."/>
            <person name="Nielsen M.R."/>
            <person name="Sondergaard T.E."/>
            <person name="Sorensen J.L."/>
            <person name="Fitzpatrick D.A."/>
            <person name="Frisvad J.C."/>
            <person name="Nielsen K.L."/>
        </authorList>
    </citation>
    <scope>NUCLEOTIDE SEQUENCE</scope>
    <source>
        <strain evidence="3">IBT 29495</strain>
    </source>
</reference>
<dbReference type="InterPro" id="IPR027417">
    <property type="entry name" value="P-loop_NTPase"/>
</dbReference>
<evidence type="ECO:0000256" key="1">
    <source>
        <dbReference type="SAM" id="MobiDB-lite"/>
    </source>
</evidence>
<dbReference type="PANTHER" id="PTHR10887">
    <property type="entry name" value="DNA2/NAM7 HELICASE FAMILY"/>
    <property type="match status" value="1"/>
</dbReference>
<dbReference type="InterPro" id="IPR045055">
    <property type="entry name" value="DNA2/NAM7-like"/>
</dbReference>
<dbReference type="AlphaFoldDB" id="A0A9X0C154"/>
<name>A0A9X0C154_9EURO</name>
<feature type="region of interest" description="Disordered" evidence="1">
    <location>
        <begin position="1"/>
        <end position="24"/>
    </location>
</feature>
<dbReference type="GO" id="GO:0031048">
    <property type="term" value="P:regulatory ncRNA-mediated heterochromatin formation"/>
    <property type="evidence" value="ECO:0007669"/>
    <property type="project" value="TreeGrafter"/>
</dbReference>
<feature type="domain" description="DNA2/NAM7 helicase-like C-terminal" evidence="2">
    <location>
        <begin position="32"/>
        <end position="225"/>
    </location>
</feature>
<dbReference type="Proteomes" id="UP001149954">
    <property type="component" value="Unassembled WGS sequence"/>
</dbReference>
<dbReference type="SUPFAM" id="SSF52540">
    <property type="entry name" value="P-loop containing nucleoside triphosphate hydrolases"/>
    <property type="match status" value="1"/>
</dbReference>
<keyword evidence="4" id="KW-1185">Reference proteome</keyword>
<sequence length="225" mass="25242">MQFSSAISNNRPQIQNYDLSSENPQGGAQYSLDISLFERLVSSNKSPIDCGAPFSILETQRRMHPSIAQLIRETQYPKLKDAPSVLEYPETMGMRKRLSWLDHQQQEGGGSDTDAMSTSHWNSHEIDMTISLVNHLIQQGAYKHGDIAVLTPYLGQIHQLRKKLDELFAIVLGDRDQEDLKQAGYADYEAKDKPTIKAALLQTLRVATVDNFQGEEAKVVVISLV</sequence>
<gene>
    <name evidence="3" type="ORF">N7463_010153</name>
</gene>
<proteinExistence type="predicted"/>
<dbReference type="Gene3D" id="3.40.50.300">
    <property type="entry name" value="P-loop containing nucleotide triphosphate hydrolases"/>
    <property type="match status" value="1"/>
</dbReference>
<dbReference type="OrthoDB" id="2423195at2759"/>
<reference evidence="3" key="1">
    <citation type="submission" date="2022-12" db="EMBL/GenBank/DDBJ databases">
        <authorList>
            <person name="Petersen C."/>
        </authorList>
    </citation>
    <scope>NUCLEOTIDE SEQUENCE</scope>
    <source>
        <strain evidence="3">IBT 29495</strain>
    </source>
</reference>
<dbReference type="GO" id="GO:0031380">
    <property type="term" value="C:nuclear RNA-directed RNA polymerase complex"/>
    <property type="evidence" value="ECO:0007669"/>
    <property type="project" value="TreeGrafter"/>
</dbReference>
<dbReference type="Pfam" id="PF13087">
    <property type="entry name" value="AAA_12"/>
    <property type="match status" value="1"/>
</dbReference>
<dbReference type="InterPro" id="IPR041679">
    <property type="entry name" value="DNA2/NAM7-like_C"/>
</dbReference>